<reference evidence="2" key="1">
    <citation type="submission" date="2023-10" db="EMBL/GenBank/DDBJ databases">
        <authorList>
            <person name="Chen Y."/>
            <person name="Shah S."/>
            <person name="Dougan E. K."/>
            <person name="Thang M."/>
            <person name="Chan C."/>
        </authorList>
    </citation>
    <scope>NUCLEOTIDE SEQUENCE [LARGE SCALE GENOMIC DNA]</scope>
</reference>
<organism evidence="2 3">
    <name type="scientific">Prorocentrum cordatum</name>
    <dbReference type="NCBI Taxonomy" id="2364126"/>
    <lineage>
        <taxon>Eukaryota</taxon>
        <taxon>Sar</taxon>
        <taxon>Alveolata</taxon>
        <taxon>Dinophyceae</taxon>
        <taxon>Prorocentrales</taxon>
        <taxon>Prorocentraceae</taxon>
        <taxon>Prorocentrum</taxon>
    </lineage>
</organism>
<evidence type="ECO:0000313" key="3">
    <source>
        <dbReference type="Proteomes" id="UP001189429"/>
    </source>
</evidence>
<feature type="non-terminal residue" evidence="2">
    <location>
        <position position="1"/>
    </location>
</feature>
<dbReference type="Proteomes" id="UP001189429">
    <property type="component" value="Unassembled WGS sequence"/>
</dbReference>
<sequence length="152" mass="16631">VDSLSAELTVAFSAFENFVPGGPPPESSFDLDSFIENTLNPLCARFHEVKQVVDNLMMPPGQKKLRRSASDPIETKHAGEVKDTLGQAEEVTDTQGQAEEVNDTQGQAEVNDTQEAYEVNDSQGLAEVNDTQEKAYEVNDSQGLAEEDTQRL</sequence>
<proteinExistence type="predicted"/>
<accession>A0ABN9TQY9</accession>
<feature type="compositionally biased region" description="Polar residues" evidence="1">
    <location>
        <begin position="93"/>
        <end position="113"/>
    </location>
</feature>
<feature type="region of interest" description="Disordered" evidence="1">
    <location>
        <begin position="60"/>
        <end position="113"/>
    </location>
</feature>
<protein>
    <submittedName>
        <fullName evidence="2">Uncharacterized protein</fullName>
    </submittedName>
</protein>
<gene>
    <name evidence="2" type="ORF">PCOR1329_LOCUS41425</name>
</gene>
<comment type="caution">
    <text evidence="2">The sequence shown here is derived from an EMBL/GenBank/DDBJ whole genome shotgun (WGS) entry which is preliminary data.</text>
</comment>
<evidence type="ECO:0000313" key="2">
    <source>
        <dbReference type="EMBL" id="CAK0848497.1"/>
    </source>
</evidence>
<name>A0ABN9TQY9_9DINO</name>
<evidence type="ECO:0000256" key="1">
    <source>
        <dbReference type="SAM" id="MobiDB-lite"/>
    </source>
</evidence>
<feature type="compositionally biased region" description="Basic and acidic residues" evidence="1">
    <location>
        <begin position="73"/>
        <end position="83"/>
    </location>
</feature>
<dbReference type="EMBL" id="CAUYUJ010014983">
    <property type="protein sequence ID" value="CAK0848497.1"/>
    <property type="molecule type" value="Genomic_DNA"/>
</dbReference>
<keyword evidence="3" id="KW-1185">Reference proteome</keyword>